<evidence type="ECO:0000256" key="2">
    <source>
        <dbReference type="ARBA" id="ARBA00022723"/>
    </source>
</evidence>
<evidence type="ECO:0000256" key="4">
    <source>
        <dbReference type="PIRSR" id="PIRSR004846-1"/>
    </source>
</evidence>
<feature type="binding site" evidence="4">
    <location>
        <position position="207"/>
    </location>
    <ligand>
        <name>molybdate</name>
        <dbReference type="ChEBI" id="CHEBI:36264"/>
    </ligand>
</feature>
<dbReference type="Gene3D" id="3.40.190.10">
    <property type="entry name" value="Periplasmic binding protein-like II"/>
    <property type="match status" value="2"/>
</dbReference>
<dbReference type="GO" id="GO:0030973">
    <property type="term" value="F:molybdate ion binding"/>
    <property type="evidence" value="ECO:0007669"/>
    <property type="project" value="TreeGrafter"/>
</dbReference>
<feature type="signal peptide" evidence="5">
    <location>
        <begin position="1"/>
        <end position="33"/>
    </location>
</feature>
<dbReference type="RefSeq" id="WP_182516176.1">
    <property type="nucleotide sequence ID" value="NZ_JACGXP010000003.1"/>
</dbReference>
<dbReference type="GO" id="GO:0015689">
    <property type="term" value="P:molybdate ion transport"/>
    <property type="evidence" value="ECO:0007669"/>
    <property type="project" value="InterPro"/>
</dbReference>
<name>A0AAW3T888_9MICO</name>
<reference evidence="6 7" key="1">
    <citation type="submission" date="2020-07" db="EMBL/GenBank/DDBJ databases">
        <title>Above-ground endophytic microbial communities from plants in different locations in the United States.</title>
        <authorList>
            <person name="Frank C."/>
        </authorList>
    </citation>
    <scope>NUCLEOTIDE SEQUENCE [LARGE SCALE GENOMIC DNA]</scope>
    <source>
        <strain evidence="6 7">WPL5_2</strain>
    </source>
</reference>
<dbReference type="InterPro" id="IPR050682">
    <property type="entry name" value="ModA/WtpA"/>
</dbReference>
<dbReference type="PANTHER" id="PTHR30632:SF0">
    <property type="entry name" value="SULFATE-BINDING PROTEIN"/>
    <property type="match status" value="1"/>
</dbReference>
<protein>
    <submittedName>
        <fullName evidence="6">Molybdate transport system substrate-binding protein</fullName>
    </submittedName>
</protein>
<dbReference type="PROSITE" id="PS51257">
    <property type="entry name" value="PROKAR_LIPOPROTEIN"/>
    <property type="match status" value="1"/>
</dbReference>
<organism evidence="6 7">
    <name type="scientific">Curtobacterium pusillum</name>
    <dbReference type="NCBI Taxonomy" id="69373"/>
    <lineage>
        <taxon>Bacteria</taxon>
        <taxon>Bacillati</taxon>
        <taxon>Actinomycetota</taxon>
        <taxon>Actinomycetes</taxon>
        <taxon>Micrococcales</taxon>
        <taxon>Microbacteriaceae</taxon>
        <taxon>Curtobacterium</taxon>
    </lineage>
</organism>
<dbReference type="PANTHER" id="PTHR30632">
    <property type="entry name" value="MOLYBDATE-BINDING PERIPLASMIC PROTEIN"/>
    <property type="match status" value="1"/>
</dbReference>
<gene>
    <name evidence="6" type="ORF">FHW23_002175</name>
</gene>
<sequence>MTTHVRNAALLITVVTLAALGLAGCSTSTGSGADTSASASGTATDGPTGKITVFAAASLQQTFTTLGDQYEAAHPGTTIAFSFAGSSDLVTQIRNGAPADVFASADEANMDKIVKTDVAAGSPEDFATNVLEIAVAPGNPKKITDLDDLTSSDVQLVTCAAPVPCGAATAKVEQATGIDLSPVSEEQSVTDVLGKVESGQADAGLVYVTDVQGADGKVDGVPFDASSKAVNTYPIGVLKGASNPDLAKAFTAYVRSDAGRKVLAAAGFGAP</sequence>
<dbReference type="AlphaFoldDB" id="A0AAW3T888"/>
<dbReference type="InterPro" id="IPR005950">
    <property type="entry name" value="ModA"/>
</dbReference>
<comment type="caution">
    <text evidence="6">The sequence shown here is derived from an EMBL/GenBank/DDBJ whole genome shotgun (WGS) entry which is preliminary data.</text>
</comment>
<keyword evidence="2 4" id="KW-0479">Metal-binding</keyword>
<evidence type="ECO:0000313" key="7">
    <source>
        <dbReference type="Proteomes" id="UP000590225"/>
    </source>
</evidence>
<evidence type="ECO:0000313" key="6">
    <source>
        <dbReference type="EMBL" id="MBA8990910.1"/>
    </source>
</evidence>
<dbReference type="EMBL" id="JACGXP010000003">
    <property type="protein sequence ID" value="MBA8990910.1"/>
    <property type="molecule type" value="Genomic_DNA"/>
</dbReference>
<dbReference type="Pfam" id="PF13531">
    <property type="entry name" value="SBP_bac_11"/>
    <property type="match status" value="1"/>
</dbReference>
<dbReference type="PIRSF" id="PIRSF004846">
    <property type="entry name" value="ModA"/>
    <property type="match status" value="1"/>
</dbReference>
<accession>A0AAW3T888</accession>
<feature type="binding site" evidence="4">
    <location>
        <position position="86"/>
    </location>
    <ligand>
        <name>molybdate</name>
        <dbReference type="ChEBI" id="CHEBI:36264"/>
    </ligand>
</feature>
<evidence type="ECO:0000256" key="1">
    <source>
        <dbReference type="ARBA" id="ARBA00009175"/>
    </source>
</evidence>
<dbReference type="SUPFAM" id="SSF53850">
    <property type="entry name" value="Periplasmic binding protein-like II"/>
    <property type="match status" value="1"/>
</dbReference>
<dbReference type="Proteomes" id="UP000590225">
    <property type="component" value="Unassembled WGS sequence"/>
</dbReference>
<proteinExistence type="inferred from homology"/>
<dbReference type="GO" id="GO:0046872">
    <property type="term" value="F:metal ion binding"/>
    <property type="evidence" value="ECO:0007669"/>
    <property type="project" value="UniProtKB-KW"/>
</dbReference>
<keyword evidence="4" id="KW-0500">Molybdenum</keyword>
<evidence type="ECO:0000256" key="3">
    <source>
        <dbReference type="ARBA" id="ARBA00022729"/>
    </source>
</evidence>
<feature type="binding site" evidence="4">
    <location>
        <position position="58"/>
    </location>
    <ligand>
        <name>molybdate</name>
        <dbReference type="ChEBI" id="CHEBI:36264"/>
    </ligand>
</feature>
<feature type="chain" id="PRO_5043419427" evidence="5">
    <location>
        <begin position="34"/>
        <end position="271"/>
    </location>
</feature>
<dbReference type="NCBIfam" id="TIGR01256">
    <property type="entry name" value="modA"/>
    <property type="match status" value="1"/>
</dbReference>
<dbReference type="CDD" id="cd13538">
    <property type="entry name" value="PBP2_ModA_like_1"/>
    <property type="match status" value="1"/>
</dbReference>
<comment type="similarity">
    <text evidence="1">Belongs to the bacterial solute-binding protein ModA family.</text>
</comment>
<feature type="binding site" evidence="4">
    <location>
        <position position="189"/>
    </location>
    <ligand>
        <name>molybdate</name>
        <dbReference type="ChEBI" id="CHEBI:36264"/>
    </ligand>
</feature>
<keyword evidence="3 5" id="KW-0732">Signal</keyword>
<evidence type="ECO:0000256" key="5">
    <source>
        <dbReference type="SAM" id="SignalP"/>
    </source>
</evidence>